<accession>A0AAE0FAK8</accession>
<dbReference type="SUPFAM" id="SSF52200">
    <property type="entry name" value="Toll/Interleukin receptor TIR domain"/>
    <property type="match status" value="1"/>
</dbReference>
<evidence type="ECO:0000259" key="2">
    <source>
        <dbReference type="PROSITE" id="PS50104"/>
    </source>
</evidence>
<dbReference type="GO" id="GO:0007165">
    <property type="term" value="P:signal transduction"/>
    <property type="evidence" value="ECO:0007669"/>
    <property type="project" value="InterPro"/>
</dbReference>
<evidence type="ECO:0000313" key="4">
    <source>
        <dbReference type="Proteomes" id="UP001190700"/>
    </source>
</evidence>
<evidence type="ECO:0000256" key="1">
    <source>
        <dbReference type="SAM" id="MobiDB-lite"/>
    </source>
</evidence>
<dbReference type="Gene3D" id="3.40.50.10140">
    <property type="entry name" value="Toll/interleukin-1 receptor homology (TIR) domain"/>
    <property type="match status" value="1"/>
</dbReference>
<protein>
    <recommendedName>
        <fullName evidence="2">TIR domain-containing protein</fullName>
    </recommendedName>
</protein>
<feature type="domain" description="TIR" evidence="2">
    <location>
        <begin position="4"/>
        <end position="144"/>
    </location>
</feature>
<dbReference type="EMBL" id="LGRX02021961">
    <property type="protein sequence ID" value="KAK3256123.1"/>
    <property type="molecule type" value="Genomic_DNA"/>
</dbReference>
<dbReference type="InterPro" id="IPR035897">
    <property type="entry name" value="Toll_tir_struct_dom_sf"/>
</dbReference>
<keyword evidence="4" id="KW-1185">Reference proteome</keyword>
<dbReference type="Pfam" id="PF01582">
    <property type="entry name" value="TIR"/>
    <property type="match status" value="1"/>
</dbReference>
<organism evidence="3 4">
    <name type="scientific">Cymbomonas tetramitiformis</name>
    <dbReference type="NCBI Taxonomy" id="36881"/>
    <lineage>
        <taxon>Eukaryota</taxon>
        <taxon>Viridiplantae</taxon>
        <taxon>Chlorophyta</taxon>
        <taxon>Pyramimonadophyceae</taxon>
        <taxon>Pyramimonadales</taxon>
        <taxon>Pyramimonadaceae</taxon>
        <taxon>Cymbomonas</taxon>
    </lineage>
</organism>
<evidence type="ECO:0000313" key="3">
    <source>
        <dbReference type="EMBL" id="KAK3256123.1"/>
    </source>
</evidence>
<dbReference type="PROSITE" id="PS50104">
    <property type="entry name" value="TIR"/>
    <property type="match status" value="1"/>
</dbReference>
<name>A0AAE0FAK8_9CHLO</name>
<reference evidence="3 4" key="1">
    <citation type="journal article" date="2015" name="Genome Biol. Evol.">
        <title>Comparative Genomics of a Bacterivorous Green Alga Reveals Evolutionary Causalities and Consequences of Phago-Mixotrophic Mode of Nutrition.</title>
        <authorList>
            <person name="Burns J.A."/>
            <person name="Paasch A."/>
            <person name="Narechania A."/>
            <person name="Kim E."/>
        </authorList>
    </citation>
    <scope>NUCLEOTIDE SEQUENCE [LARGE SCALE GENOMIC DNA]</scope>
    <source>
        <strain evidence="3 4">PLY_AMNH</strain>
    </source>
</reference>
<dbReference type="AlphaFoldDB" id="A0AAE0FAK8"/>
<proteinExistence type="predicted"/>
<comment type="caution">
    <text evidence="3">The sequence shown here is derived from an EMBL/GenBank/DDBJ whole genome shotgun (WGS) entry which is preliminary data.</text>
</comment>
<sequence>MEDKIYDVFLSYHSGSIAEKNLAHELYNKLTSEYSLRVFKDSNSLPKGEVWKPKLTKAVWNSKVFVPIVSSHTYQSMEKVTTESKDYCLFDLEVAEKDIQRQYLNKVATKTKETLVKLSGEHLENHALSNATMNRSVRQVMKEIAEFQGHFLSGKTDDATSLAANNIKTSLEASQRPGRQKMMMRTNTAKRLAAKQGLDQSDFALSDRINVSLNFFADGPNDNSRMLTFRTVLETSLKQLFPDSETLVQNTLKAAEHADPKMPFVFFENSNDQVAVNKALLNRLSSEFAGSFWLQSVGERVKVHEFAFGLTHEYVPDDMRGSVEDKLRLMVATLPFLEVVRQMSEEGQVPSVEAPSHALRWECMKQMAELVDQERTGNRKRKHSETEDTHPSPTAKAPKLGRVKFSFPCRS</sequence>
<dbReference type="Proteomes" id="UP001190700">
    <property type="component" value="Unassembled WGS sequence"/>
</dbReference>
<gene>
    <name evidence="3" type="ORF">CYMTET_34725</name>
</gene>
<dbReference type="InterPro" id="IPR000157">
    <property type="entry name" value="TIR_dom"/>
</dbReference>
<dbReference type="SMART" id="SM00255">
    <property type="entry name" value="TIR"/>
    <property type="match status" value="1"/>
</dbReference>
<feature type="region of interest" description="Disordered" evidence="1">
    <location>
        <begin position="373"/>
        <end position="411"/>
    </location>
</feature>